<gene>
    <name evidence="7" type="ORF">MARLIPOL_05979</name>
</gene>
<dbReference type="OrthoDB" id="9763003at2"/>
<dbReference type="AlphaFoldDB" id="R8B325"/>
<dbReference type="EMBL" id="ASAD01000008">
    <property type="protein sequence ID" value="EON92981.1"/>
    <property type="molecule type" value="Genomic_DNA"/>
</dbReference>
<feature type="transmembrane region" description="Helical" evidence="6">
    <location>
        <begin position="79"/>
        <end position="99"/>
    </location>
</feature>
<dbReference type="eggNOG" id="COG1283">
    <property type="taxonomic scope" value="Bacteria"/>
</dbReference>
<keyword evidence="2" id="KW-1003">Cell membrane</keyword>
<keyword evidence="3 6" id="KW-0812">Transmembrane</keyword>
<comment type="caution">
    <text evidence="7">The sequence shown here is derived from an EMBL/GenBank/DDBJ whole genome shotgun (WGS) entry which is preliminary data.</text>
</comment>
<reference evidence="7 8" key="1">
    <citation type="journal article" date="2013" name="Genome Announc.">
        <title>Draft Genome Sequence of the Moderately Halophilic Bacterium Marinobacter lipolyticus Strain SM19.</title>
        <authorList>
            <person name="Papke R.T."/>
            <person name="de la Haba R.R."/>
            <person name="Infante-Dominguez C."/>
            <person name="Perez D."/>
            <person name="Sanchez-Porro C."/>
            <person name="Lapierre P."/>
            <person name="Ventosa A."/>
        </authorList>
    </citation>
    <scope>NUCLEOTIDE SEQUENCE [LARGE SCALE GENOMIC DNA]</scope>
    <source>
        <strain evidence="7 8">SM19</strain>
    </source>
</reference>
<dbReference type="GO" id="GO:0005436">
    <property type="term" value="F:sodium:phosphate symporter activity"/>
    <property type="evidence" value="ECO:0007669"/>
    <property type="project" value="InterPro"/>
</dbReference>
<dbReference type="HOGENOM" id="CLU_025623_1_0_6"/>
<evidence type="ECO:0000256" key="6">
    <source>
        <dbReference type="SAM" id="Phobius"/>
    </source>
</evidence>
<evidence type="ECO:0000313" key="7">
    <source>
        <dbReference type="EMBL" id="EON92981.1"/>
    </source>
</evidence>
<dbReference type="Proteomes" id="UP000016540">
    <property type="component" value="Unassembled WGS sequence"/>
</dbReference>
<dbReference type="PANTHER" id="PTHR10010">
    <property type="entry name" value="SOLUTE CARRIER FAMILY 34 SODIUM PHOSPHATE , MEMBER 2-RELATED"/>
    <property type="match status" value="1"/>
</dbReference>
<name>R8B325_9GAMM</name>
<evidence type="ECO:0000256" key="4">
    <source>
        <dbReference type="ARBA" id="ARBA00022989"/>
    </source>
</evidence>
<proteinExistence type="predicted"/>
<dbReference type="NCBIfam" id="NF037997">
    <property type="entry name" value="Na_Pi_symport"/>
    <property type="match status" value="1"/>
</dbReference>
<evidence type="ECO:0000256" key="3">
    <source>
        <dbReference type="ARBA" id="ARBA00022692"/>
    </source>
</evidence>
<keyword evidence="4 6" id="KW-1133">Transmembrane helix</keyword>
<feature type="transmembrane region" description="Helical" evidence="6">
    <location>
        <begin position="135"/>
        <end position="153"/>
    </location>
</feature>
<dbReference type="STRING" id="1318628.MARLIPOL_05979"/>
<evidence type="ECO:0000256" key="2">
    <source>
        <dbReference type="ARBA" id="ARBA00022475"/>
    </source>
</evidence>
<protein>
    <submittedName>
        <fullName evidence="7">Na/Pi cotransporter II-like protein</fullName>
    </submittedName>
</protein>
<dbReference type="RefSeq" id="WP_012137196.1">
    <property type="nucleotide sequence ID" value="NZ_KE007306.1"/>
</dbReference>
<evidence type="ECO:0000313" key="8">
    <source>
        <dbReference type="Proteomes" id="UP000016540"/>
    </source>
</evidence>
<sequence length="520" mass="55931">MELMFTALGGLALFLLAMQMMTDGLKGFAGQQLRHLLGHWTRTPLRGLGAGLLITGIVQSSSAVTVATIGFVNAGLLNLGQALGVIFGANVGTTMTGWLVSLVGFGFRIEAFALPILAVGVAFKLISSQHRTRSLGQALTGFALFFLGLSLLKDALGGFTDGLENGALLASDYHWLVFVVIGFIATVLTQSSSAALAVILTAAASQLLSLDDAAAAVIGANLGTTSTAALSVIRATANAKRLAVGHILFNGVTALIAMIILPIMLWFVAVLAELLNLEANAAVSLALFHTLFNVLGAVIVLPFVPQITRLLGRFFRSVEEDSARPRHLDDTLTSTPDLAVAAVNAEIHRLRELVYGVVRAALDREGLQAAQLEPKTEAISRLNLAIYDYIMRLRGESMSQPLVEELTRCVRRCRYLEEVTRLAPNIVELKITTMQLQHARLTEDLERYIASIRQLVAEDSSLTNMSVPLETCYQALKSDVLTMAVRQGLSVENSSRMLDVLSAVKRLTSQWVKSSPPLPE</sequence>
<dbReference type="GO" id="GO:0005886">
    <property type="term" value="C:plasma membrane"/>
    <property type="evidence" value="ECO:0007669"/>
    <property type="project" value="UniProtKB-SubCell"/>
</dbReference>
<evidence type="ECO:0000256" key="5">
    <source>
        <dbReference type="ARBA" id="ARBA00023136"/>
    </source>
</evidence>
<keyword evidence="8" id="KW-1185">Reference proteome</keyword>
<dbReference type="InterPro" id="IPR003841">
    <property type="entry name" value="Na/Pi_transpt"/>
</dbReference>
<dbReference type="PANTHER" id="PTHR10010:SF46">
    <property type="entry name" value="SODIUM-DEPENDENT PHOSPHATE TRANSPORT PROTEIN 2B"/>
    <property type="match status" value="1"/>
</dbReference>
<accession>R8B325</accession>
<dbReference type="Pfam" id="PF02690">
    <property type="entry name" value="Na_Pi_cotrans"/>
    <property type="match status" value="2"/>
</dbReference>
<keyword evidence="5 6" id="KW-0472">Membrane</keyword>
<dbReference type="PATRIC" id="fig|1318628.3.peg.1197"/>
<feature type="transmembrane region" description="Helical" evidence="6">
    <location>
        <begin position="173"/>
        <end position="200"/>
    </location>
</feature>
<evidence type="ECO:0000256" key="1">
    <source>
        <dbReference type="ARBA" id="ARBA00004651"/>
    </source>
</evidence>
<dbReference type="GO" id="GO:0044341">
    <property type="term" value="P:sodium-dependent phosphate transport"/>
    <property type="evidence" value="ECO:0007669"/>
    <property type="project" value="InterPro"/>
</dbReference>
<feature type="transmembrane region" description="Helical" evidence="6">
    <location>
        <begin position="247"/>
        <end position="269"/>
    </location>
</feature>
<feature type="transmembrane region" description="Helical" evidence="6">
    <location>
        <begin position="105"/>
        <end position="123"/>
    </location>
</feature>
<comment type="subcellular location">
    <subcellularLocation>
        <location evidence="1">Cell membrane</location>
        <topology evidence="1">Multi-pass membrane protein</topology>
    </subcellularLocation>
</comment>
<organism evidence="7 8">
    <name type="scientific">Marinobacter lipolyticus SM19</name>
    <dbReference type="NCBI Taxonomy" id="1318628"/>
    <lineage>
        <taxon>Bacteria</taxon>
        <taxon>Pseudomonadati</taxon>
        <taxon>Pseudomonadota</taxon>
        <taxon>Gammaproteobacteria</taxon>
        <taxon>Pseudomonadales</taxon>
        <taxon>Marinobacteraceae</taxon>
        <taxon>Marinobacter</taxon>
    </lineage>
</organism>
<feature type="transmembrane region" description="Helical" evidence="6">
    <location>
        <begin position="281"/>
        <end position="304"/>
    </location>
</feature>